<dbReference type="Pfam" id="PF08613">
    <property type="entry name" value="Cyclin"/>
    <property type="match status" value="1"/>
</dbReference>
<dbReference type="PANTHER" id="PTHR14248">
    <property type="entry name" value="CYCLIN Y, ISOFORM A"/>
    <property type="match status" value="1"/>
</dbReference>
<reference evidence="2 3" key="1">
    <citation type="journal article" date="2023" name="BMC Biol.">
        <title>The compact genome of the sponge Oopsacas minuta (Hexactinellida) is lacking key metazoan core genes.</title>
        <authorList>
            <person name="Santini S."/>
            <person name="Schenkelaars Q."/>
            <person name="Jourda C."/>
            <person name="Duchesne M."/>
            <person name="Belahbib H."/>
            <person name="Rocher C."/>
            <person name="Selva M."/>
            <person name="Riesgo A."/>
            <person name="Vervoort M."/>
            <person name="Leys S.P."/>
            <person name="Kodjabachian L."/>
            <person name="Le Bivic A."/>
            <person name="Borchiellini C."/>
            <person name="Claverie J.M."/>
            <person name="Renard E."/>
        </authorList>
    </citation>
    <scope>NUCLEOTIDE SEQUENCE [LARGE SCALE GENOMIC DNA]</scope>
    <source>
        <strain evidence="2">SPO-2</strain>
    </source>
</reference>
<dbReference type="SUPFAM" id="SSF47954">
    <property type="entry name" value="Cyclin-like"/>
    <property type="match status" value="1"/>
</dbReference>
<dbReference type="InterPro" id="IPR036915">
    <property type="entry name" value="Cyclin-like_sf"/>
</dbReference>
<evidence type="ECO:0000313" key="2">
    <source>
        <dbReference type="EMBL" id="KAI6651812.1"/>
    </source>
</evidence>
<protein>
    <submittedName>
        <fullName evidence="2">Cyclin-Y-like protein 1</fullName>
    </submittedName>
</protein>
<feature type="region of interest" description="Disordered" evidence="1">
    <location>
        <begin position="1"/>
        <end position="28"/>
    </location>
</feature>
<keyword evidence="3" id="KW-1185">Reference proteome</keyword>
<proteinExistence type="predicted"/>
<accession>A0AAV7JS65</accession>
<dbReference type="EMBL" id="JAKMXF010000302">
    <property type="protein sequence ID" value="KAI6651812.1"/>
    <property type="molecule type" value="Genomic_DNA"/>
</dbReference>
<comment type="caution">
    <text evidence="2">The sequence shown here is derived from an EMBL/GenBank/DDBJ whole genome shotgun (WGS) entry which is preliminary data.</text>
</comment>
<dbReference type="InterPro" id="IPR013922">
    <property type="entry name" value="Cyclin_PHO80-like"/>
</dbReference>
<dbReference type="GO" id="GO:0019901">
    <property type="term" value="F:protein kinase binding"/>
    <property type="evidence" value="ECO:0007669"/>
    <property type="project" value="InterPro"/>
</dbReference>
<feature type="compositionally biased region" description="Polar residues" evidence="1">
    <location>
        <begin position="15"/>
        <end position="24"/>
    </location>
</feature>
<organism evidence="2 3">
    <name type="scientific">Oopsacas minuta</name>
    <dbReference type="NCBI Taxonomy" id="111878"/>
    <lineage>
        <taxon>Eukaryota</taxon>
        <taxon>Metazoa</taxon>
        <taxon>Porifera</taxon>
        <taxon>Hexactinellida</taxon>
        <taxon>Hexasterophora</taxon>
        <taxon>Lyssacinosida</taxon>
        <taxon>Leucopsacidae</taxon>
        <taxon>Oopsacas</taxon>
    </lineage>
</organism>
<dbReference type="Proteomes" id="UP001165289">
    <property type="component" value="Unassembled WGS sequence"/>
</dbReference>
<gene>
    <name evidence="2" type="ORF">LOD99_5059</name>
</gene>
<evidence type="ECO:0000313" key="3">
    <source>
        <dbReference type="Proteomes" id="UP001165289"/>
    </source>
</evidence>
<name>A0AAV7JS65_9METZ</name>
<dbReference type="CDD" id="cd20540">
    <property type="entry name" value="CYCLIN_CCNY_like"/>
    <property type="match status" value="1"/>
</dbReference>
<sequence>MVTGDIESYPGAPSTLGSLSGSHESNQRESRLTDYLLASYAREPGISKIRSPPKYYTREASQTEHVMCPSQVPTAVKIGDDFKISEKQKIEDLRNSEIIVTNSIESQTSINSNSSHKRRIPADAPEDDVVDMNIKKSRLSNDLNLEESLGKVRQDTEDIINAGPQELRMVESSEGSNFSDCIPSPTHTVKTEYQTANNSETDYQPIDGNEDYETNSLLSILESQKFACDPKNTANYFQWIHQTIGTDKQQQQQQQQQQKLLSSQLYPDSILISSIGNTPEEQPRPCSILFPSNTKSSFIPIDPSLMHISEREDSITLDGTLFLKRFYSNIRNCNHMYLSVIGNHNGIRKFSSTSSVFIDSNTVTQPNMKHTLKSVALAVHNLLIFDSKNQQPRNDDVFDEGLHPISSHDAICSDSCLIPEAKTIYKFTKHLFHSAQLTAECVIISLIYLERLLISAEIDISVCNWKRILFGSILLASKVWNDQAVWNVDYCNIMQQLQIDDLNQLERSFLKLLQFEINVPSSVFAKYYFDLRTFAVFNNISLPLEPLNKQKAAQLEAMPTHCDPDINISPLIMRSNSVEQIFPQTPFVLN</sequence>
<evidence type="ECO:0000256" key="1">
    <source>
        <dbReference type="SAM" id="MobiDB-lite"/>
    </source>
</evidence>
<dbReference type="Gene3D" id="1.10.472.10">
    <property type="entry name" value="Cyclin-like"/>
    <property type="match status" value="1"/>
</dbReference>
<dbReference type="AlphaFoldDB" id="A0AAV7JS65"/>